<feature type="region of interest" description="Disordered" evidence="1">
    <location>
        <begin position="97"/>
        <end position="145"/>
    </location>
</feature>
<reference evidence="2 3" key="1">
    <citation type="submission" date="2015-04" db="EMBL/GenBank/DDBJ databases">
        <title>Complete genome sequence of Schizopora paradoxa KUC8140, a cosmopolitan wood degrader in East Asia.</title>
        <authorList>
            <consortium name="DOE Joint Genome Institute"/>
            <person name="Min B."/>
            <person name="Park H."/>
            <person name="Jang Y."/>
            <person name="Kim J.-J."/>
            <person name="Kim K.H."/>
            <person name="Pangilinan J."/>
            <person name="Lipzen A."/>
            <person name="Riley R."/>
            <person name="Grigoriev I.V."/>
            <person name="Spatafora J.W."/>
            <person name="Choi I.-G."/>
        </authorList>
    </citation>
    <scope>NUCLEOTIDE SEQUENCE [LARGE SCALE GENOMIC DNA]</scope>
    <source>
        <strain evidence="2 3">KUC8140</strain>
    </source>
</reference>
<evidence type="ECO:0000313" key="2">
    <source>
        <dbReference type="EMBL" id="KLO13027.1"/>
    </source>
</evidence>
<dbReference type="EMBL" id="KQ085966">
    <property type="protein sequence ID" value="KLO13027.1"/>
    <property type="molecule type" value="Genomic_DNA"/>
</dbReference>
<protein>
    <submittedName>
        <fullName evidence="2">Uncharacterized protein</fullName>
    </submittedName>
</protein>
<evidence type="ECO:0000313" key="3">
    <source>
        <dbReference type="Proteomes" id="UP000053477"/>
    </source>
</evidence>
<dbReference type="InParanoid" id="A0A0H2RN66"/>
<name>A0A0H2RN66_9AGAM</name>
<evidence type="ECO:0000256" key="1">
    <source>
        <dbReference type="SAM" id="MobiDB-lite"/>
    </source>
</evidence>
<accession>A0A0H2RN66</accession>
<sequence length="180" mass="19365">MSDSIRDVTKPSNQNSEPVRASPDSLRPLDASQTLCPCPSPRPQTLCPCPDPRRLHSRHNPHDRPTERPLPSAYPFPTPHWLRLGFVAHLMPLAEGARTFPKGDPNHEASGHSSRPHGLPQASPDGSPRVRPGTHTRRAPHTSAGNSCSILASLPHLAPCLGAEPLPLVEGGLATIHAPR</sequence>
<feature type="region of interest" description="Disordered" evidence="1">
    <location>
        <begin position="1"/>
        <end position="52"/>
    </location>
</feature>
<keyword evidence="3" id="KW-1185">Reference proteome</keyword>
<gene>
    <name evidence="2" type="ORF">SCHPADRAFT_940706</name>
</gene>
<dbReference type="Proteomes" id="UP000053477">
    <property type="component" value="Unassembled WGS sequence"/>
</dbReference>
<dbReference type="AlphaFoldDB" id="A0A0H2RN66"/>
<proteinExistence type="predicted"/>
<organism evidence="2 3">
    <name type="scientific">Schizopora paradoxa</name>
    <dbReference type="NCBI Taxonomy" id="27342"/>
    <lineage>
        <taxon>Eukaryota</taxon>
        <taxon>Fungi</taxon>
        <taxon>Dikarya</taxon>
        <taxon>Basidiomycota</taxon>
        <taxon>Agaricomycotina</taxon>
        <taxon>Agaricomycetes</taxon>
        <taxon>Hymenochaetales</taxon>
        <taxon>Schizoporaceae</taxon>
        <taxon>Schizopora</taxon>
    </lineage>
</organism>